<dbReference type="Pfam" id="PF02575">
    <property type="entry name" value="YbaB_DNA_bd"/>
    <property type="match status" value="1"/>
</dbReference>
<reference evidence="2" key="1">
    <citation type="submission" date="2016-10" db="EMBL/GenBank/DDBJ databases">
        <authorList>
            <person name="Varghese N."/>
            <person name="Submissions S."/>
        </authorList>
    </citation>
    <scope>NUCLEOTIDE SEQUENCE [LARGE SCALE GENOMIC DNA]</scope>
    <source>
        <strain evidence="2">CGMCC 4.3516</strain>
    </source>
</reference>
<evidence type="ECO:0000313" key="2">
    <source>
        <dbReference type="Proteomes" id="UP000198949"/>
    </source>
</evidence>
<keyword evidence="1" id="KW-0238">DNA-binding</keyword>
<dbReference type="AlphaFoldDB" id="A0A1G6V8T9"/>
<gene>
    <name evidence="1" type="ORF">SAMN05216270_104287</name>
</gene>
<organism evidence="1 2">
    <name type="scientific">Glycomyces harbinensis</name>
    <dbReference type="NCBI Taxonomy" id="58114"/>
    <lineage>
        <taxon>Bacteria</taxon>
        <taxon>Bacillati</taxon>
        <taxon>Actinomycetota</taxon>
        <taxon>Actinomycetes</taxon>
        <taxon>Glycomycetales</taxon>
        <taxon>Glycomycetaceae</taxon>
        <taxon>Glycomyces</taxon>
    </lineage>
</organism>
<dbReference type="Proteomes" id="UP000198949">
    <property type="component" value="Unassembled WGS sequence"/>
</dbReference>
<proteinExistence type="predicted"/>
<accession>A0A1G6V8T9</accession>
<sequence>MSSPSDQSGITGALAQALQIARDGQRAQEEAGAATVEVEAAEGMVRVSATLAGKVTVTVVDPRAMRLSGAEIAEEITIGVNAALDKAREQAGLPGAVDLDALTEKVEEIQQQSVQQLSSFMSRLADSHEKIVRTAAESKGVQG</sequence>
<dbReference type="STRING" id="58114.SAMN05216270_104287"/>
<dbReference type="Gene3D" id="3.30.1310.10">
    <property type="entry name" value="Nucleoid-associated protein YbaB-like domain"/>
    <property type="match status" value="1"/>
</dbReference>
<keyword evidence="2" id="KW-1185">Reference proteome</keyword>
<dbReference type="InterPro" id="IPR036894">
    <property type="entry name" value="YbaB-like_sf"/>
</dbReference>
<protein>
    <submittedName>
        <fullName evidence="1">Conserved DNA-binding protein YbaB</fullName>
    </submittedName>
</protein>
<evidence type="ECO:0000313" key="1">
    <source>
        <dbReference type="EMBL" id="SDD50089.1"/>
    </source>
</evidence>
<dbReference type="SUPFAM" id="SSF82607">
    <property type="entry name" value="YbaB-like"/>
    <property type="match status" value="1"/>
</dbReference>
<dbReference type="EMBL" id="FNAD01000004">
    <property type="protein sequence ID" value="SDD50089.1"/>
    <property type="molecule type" value="Genomic_DNA"/>
</dbReference>
<name>A0A1G6V8T9_9ACTN</name>
<dbReference type="GO" id="GO:0003677">
    <property type="term" value="F:DNA binding"/>
    <property type="evidence" value="ECO:0007669"/>
    <property type="project" value="UniProtKB-KW"/>
</dbReference>
<dbReference type="RefSeq" id="WP_091032512.1">
    <property type="nucleotide sequence ID" value="NZ_FNAD01000004.1"/>
</dbReference>
<dbReference type="OrthoDB" id="5188077at2"/>
<dbReference type="InterPro" id="IPR004401">
    <property type="entry name" value="YbaB/EbfC"/>
</dbReference>